<evidence type="ECO:0000313" key="4">
    <source>
        <dbReference type="Proteomes" id="UP000198959"/>
    </source>
</evidence>
<feature type="compositionally biased region" description="Basic and acidic residues" evidence="1">
    <location>
        <begin position="19"/>
        <end position="29"/>
    </location>
</feature>
<proteinExistence type="predicted"/>
<evidence type="ECO:0000256" key="2">
    <source>
        <dbReference type="SAM" id="Phobius"/>
    </source>
</evidence>
<accession>A0A1C6RVW0</accession>
<keyword evidence="2" id="KW-0472">Membrane</keyword>
<keyword evidence="2" id="KW-0812">Transmembrane</keyword>
<dbReference type="STRING" id="145854.GA0074692_1150"/>
<reference evidence="4" key="1">
    <citation type="submission" date="2016-06" db="EMBL/GenBank/DDBJ databases">
        <authorList>
            <person name="Varghese N."/>
            <person name="Submissions Spin"/>
        </authorList>
    </citation>
    <scope>NUCLEOTIDE SEQUENCE [LARGE SCALE GENOMIC DNA]</scope>
    <source>
        <strain evidence="4">DSM 43817</strain>
    </source>
</reference>
<dbReference type="Proteomes" id="UP000198959">
    <property type="component" value="Unassembled WGS sequence"/>
</dbReference>
<dbReference type="EMBL" id="FMHW01000002">
    <property type="protein sequence ID" value="SCL21336.1"/>
    <property type="molecule type" value="Genomic_DNA"/>
</dbReference>
<feature type="transmembrane region" description="Helical" evidence="2">
    <location>
        <begin position="47"/>
        <end position="73"/>
    </location>
</feature>
<dbReference type="AlphaFoldDB" id="A0A1C6RVW0"/>
<gene>
    <name evidence="3" type="ORF">GA0074692_1150</name>
</gene>
<organism evidence="3 4">
    <name type="scientific">Micromonospora pallida</name>
    <dbReference type="NCBI Taxonomy" id="145854"/>
    <lineage>
        <taxon>Bacteria</taxon>
        <taxon>Bacillati</taxon>
        <taxon>Actinomycetota</taxon>
        <taxon>Actinomycetes</taxon>
        <taxon>Micromonosporales</taxon>
        <taxon>Micromonosporaceae</taxon>
        <taxon>Micromonospora</taxon>
    </lineage>
</organism>
<keyword evidence="4" id="KW-1185">Reference proteome</keyword>
<evidence type="ECO:0000256" key="1">
    <source>
        <dbReference type="SAM" id="MobiDB-lite"/>
    </source>
</evidence>
<protein>
    <submittedName>
        <fullName evidence="3">Uncharacterized protein</fullName>
    </submittedName>
</protein>
<evidence type="ECO:0000313" key="3">
    <source>
        <dbReference type="EMBL" id="SCL21336.1"/>
    </source>
</evidence>
<name>A0A1C6RVW0_9ACTN</name>
<keyword evidence="2" id="KW-1133">Transmembrane helix</keyword>
<feature type="region of interest" description="Disordered" evidence="1">
    <location>
        <begin position="1"/>
        <end position="43"/>
    </location>
</feature>
<sequence>MRLSLTDGRIDPRNPPLWHDQDVPDRECADSSSSPEPPAPTTRSDELLTLLVLLVASAVLLVLCLGCAAFWLYN</sequence>